<gene>
    <name evidence="3" type="primary">LOC120113082</name>
    <name evidence="2" type="synonym">LOC108511326</name>
</gene>
<reference evidence="1" key="1">
    <citation type="journal article" date="2019" name="Nat. Commun.">
        <title>Genome-wide association mapping of date palm fruit traits.</title>
        <authorList>
            <person name="Hazzouri K.M."/>
            <person name="Gros-Balthazard M."/>
            <person name="Flowers J.M."/>
            <person name="Copetti D."/>
            <person name="Lemansour A."/>
            <person name="Lebrun M."/>
            <person name="Masmoudi K."/>
            <person name="Ferrand S."/>
            <person name="Dhar M.I."/>
            <person name="Fresquez Z.A."/>
            <person name="Rosas U."/>
            <person name="Zhang J."/>
            <person name="Talag J."/>
            <person name="Lee S."/>
            <person name="Kudrna D."/>
            <person name="Powell R.F."/>
            <person name="Leitch I.J."/>
            <person name="Krueger R.R."/>
            <person name="Wing R.A."/>
            <person name="Amiri K.M.A."/>
            <person name="Purugganan M.D."/>
        </authorList>
    </citation>
    <scope>NUCLEOTIDE SEQUENCE [LARGE SCALE GENOMIC DNA]</scope>
    <source>
        <strain evidence="1">cv. Khalas</strain>
    </source>
</reference>
<dbReference type="KEGG" id="pda:108511326"/>
<organism evidence="1 3">
    <name type="scientific">Phoenix dactylifera</name>
    <name type="common">Date palm</name>
    <dbReference type="NCBI Taxonomy" id="42345"/>
    <lineage>
        <taxon>Eukaryota</taxon>
        <taxon>Viridiplantae</taxon>
        <taxon>Streptophyta</taxon>
        <taxon>Embryophyta</taxon>
        <taxon>Tracheophyta</taxon>
        <taxon>Spermatophyta</taxon>
        <taxon>Magnoliopsida</taxon>
        <taxon>Liliopsida</taxon>
        <taxon>Arecaceae</taxon>
        <taxon>Coryphoideae</taxon>
        <taxon>Phoeniceae</taxon>
        <taxon>Phoenix</taxon>
    </lineage>
</organism>
<dbReference type="GeneID" id="120113082"/>
<keyword evidence="1" id="KW-1185">Reference proteome</keyword>
<dbReference type="Pfam" id="PF14223">
    <property type="entry name" value="Retrotran_gag_2"/>
    <property type="match status" value="1"/>
</dbReference>
<proteinExistence type="predicted"/>
<reference evidence="2 3" key="2">
    <citation type="submission" date="2025-04" db="UniProtKB">
        <authorList>
            <consortium name="RefSeq"/>
        </authorList>
    </citation>
    <scope>IDENTIFICATION</scope>
    <source>
        <tissue evidence="2 3">Young leaves</tissue>
    </source>
</reference>
<sequence>MDLDLVLRVDEPSVPTESNSPTNKASYERWERSSRLSLMLIKSCISKGIKGSIPDCHKTKDFMKAIEEQFISSNKALASTLMKRLSNMRHSSSKSVREHIMEMRDIAA</sequence>
<dbReference type="Proteomes" id="UP000228380">
    <property type="component" value="Chromosome 1"/>
</dbReference>
<name>A0A8B9AWA4_PHODC</name>
<evidence type="ECO:0000313" key="3">
    <source>
        <dbReference type="RefSeq" id="XP_038989877.1"/>
    </source>
</evidence>
<dbReference type="RefSeq" id="XP_017698371.1">
    <property type="nucleotide sequence ID" value="XM_017842882.1"/>
</dbReference>
<dbReference type="AlphaFoldDB" id="A0A8B9AWA4"/>
<evidence type="ECO:0000313" key="2">
    <source>
        <dbReference type="RefSeq" id="XP_017698371.1"/>
    </source>
</evidence>
<accession>A0A8B9AWA4</accession>
<dbReference type="RefSeq" id="XP_038989877.1">
    <property type="nucleotide sequence ID" value="XM_039133949.1"/>
</dbReference>
<dbReference type="GeneID" id="108511326"/>
<protein>
    <submittedName>
        <fullName evidence="2">Uncharacterized protein LOC108511326</fullName>
    </submittedName>
    <submittedName>
        <fullName evidence="3">Uncharacterized protein LOC120113082</fullName>
    </submittedName>
</protein>
<evidence type="ECO:0000313" key="1">
    <source>
        <dbReference type="Proteomes" id="UP000228380"/>
    </source>
</evidence>
<dbReference type="OrthoDB" id="682681at2759"/>
<dbReference type="KEGG" id="pda:120113082"/>